<organism evidence="2 3">
    <name type="scientific">Liparis tanakae</name>
    <name type="common">Tanaka's snailfish</name>
    <dbReference type="NCBI Taxonomy" id="230148"/>
    <lineage>
        <taxon>Eukaryota</taxon>
        <taxon>Metazoa</taxon>
        <taxon>Chordata</taxon>
        <taxon>Craniata</taxon>
        <taxon>Vertebrata</taxon>
        <taxon>Euteleostomi</taxon>
        <taxon>Actinopterygii</taxon>
        <taxon>Neopterygii</taxon>
        <taxon>Teleostei</taxon>
        <taxon>Neoteleostei</taxon>
        <taxon>Acanthomorphata</taxon>
        <taxon>Eupercaria</taxon>
        <taxon>Perciformes</taxon>
        <taxon>Cottioidei</taxon>
        <taxon>Cottales</taxon>
        <taxon>Liparidae</taxon>
        <taxon>Liparis</taxon>
    </lineage>
</organism>
<evidence type="ECO:0000313" key="2">
    <source>
        <dbReference type="EMBL" id="TNN40201.1"/>
    </source>
</evidence>
<protein>
    <submittedName>
        <fullName evidence="2">Uncharacterized protein</fullName>
    </submittedName>
</protein>
<evidence type="ECO:0000256" key="1">
    <source>
        <dbReference type="SAM" id="MobiDB-lite"/>
    </source>
</evidence>
<accession>A0A4Z2FH02</accession>
<feature type="region of interest" description="Disordered" evidence="1">
    <location>
        <begin position="127"/>
        <end position="162"/>
    </location>
</feature>
<reference evidence="2 3" key="1">
    <citation type="submission" date="2019-03" db="EMBL/GenBank/DDBJ databases">
        <title>First draft genome of Liparis tanakae, snailfish: a comprehensive survey of snailfish specific genes.</title>
        <authorList>
            <person name="Kim W."/>
            <person name="Song I."/>
            <person name="Jeong J.-H."/>
            <person name="Kim D."/>
            <person name="Kim S."/>
            <person name="Ryu S."/>
            <person name="Song J.Y."/>
            <person name="Lee S.K."/>
        </authorList>
    </citation>
    <scope>NUCLEOTIDE SEQUENCE [LARGE SCALE GENOMIC DNA]</scope>
    <source>
        <tissue evidence="2">Muscle</tissue>
    </source>
</reference>
<dbReference type="AlphaFoldDB" id="A0A4Z2FH02"/>
<gene>
    <name evidence="2" type="ORF">EYF80_049639</name>
</gene>
<dbReference type="EMBL" id="SRLO01001210">
    <property type="protein sequence ID" value="TNN40201.1"/>
    <property type="molecule type" value="Genomic_DNA"/>
</dbReference>
<evidence type="ECO:0000313" key="3">
    <source>
        <dbReference type="Proteomes" id="UP000314294"/>
    </source>
</evidence>
<proteinExistence type="predicted"/>
<dbReference type="Proteomes" id="UP000314294">
    <property type="component" value="Unassembled WGS sequence"/>
</dbReference>
<keyword evidence="3" id="KW-1185">Reference proteome</keyword>
<comment type="caution">
    <text evidence="2">The sequence shown here is derived from an EMBL/GenBank/DDBJ whole genome shotgun (WGS) entry which is preliminary data.</text>
</comment>
<sequence>MRDEAADEAQVVQRALSSSAVHRPDVVHLPEVAFHRSADHLVELWEERLGASIGTHAAAGGTRKEGVCASHVFSSTSLRWGGGASRTFRNRSWAWRPHCWQTPCSVSITRERMYVWLERSWNSSWHLQGGGSKRVSQAPPVVEQGPWQERHRGTPALSTACR</sequence>
<name>A0A4Z2FH02_9TELE</name>